<dbReference type="RefSeq" id="WP_009196174.1">
    <property type="nucleotide sequence ID" value="NZ_AODQ01000074.1"/>
</dbReference>
<dbReference type="Gene3D" id="3.30.2310.20">
    <property type="entry name" value="RelE-like"/>
    <property type="match status" value="1"/>
</dbReference>
<sequence>MEIILVWSQLAERQLRSIYDYYYVKASPSVAKKLTNRIVRKVSILEENPLIGQKEELLVDYTEDYRYLVEGNYKIVYWIQKQTITIAAIFDCRQNPVEMKNIT</sequence>
<dbReference type="InterPro" id="IPR051803">
    <property type="entry name" value="TA_system_RelE-like_toxin"/>
</dbReference>
<protein>
    <submittedName>
        <fullName evidence="3">Plasmid stabilization system protein</fullName>
    </submittedName>
</protein>
<gene>
    <name evidence="3" type="ORF">ADICEAN_02786</name>
</gene>
<proteinExistence type="inferred from homology"/>
<keyword evidence="2" id="KW-1277">Toxin-antitoxin system</keyword>
<comment type="similarity">
    <text evidence="1">Belongs to the RelE toxin family.</text>
</comment>
<name>M7NUB4_9BACT</name>
<dbReference type="OrthoDB" id="5574284at2"/>
<evidence type="ECO:0000256" key="2">
    <source>
        <dbReference type="ARBA" id="ARBA00022649"/>
    </source>
</evidence>
<dbReference type="Pfam" id="PF05016">
    <property type="entry name" value="ParE_toxin"/>
    <property type="match status" value="1"/>
</dbReference>
<dbReference type="InterPro" id="IPR035093">
    <property type="entry name" value="RelE/ParE_toxin_dom_sf"/>
</dbReference>
<evidence type="ECO:0000313" key="4">
    <source>
        <dbReference type="Proteomes" id="UP000011910"/>
    </source>
</evidence>
<evidence type="ECO:0000313" key="3">
    <source>
        <dbReference type="EMBL" id="EMR02079.1"/>
    </source>
</evidence>
<comment type="caution">
    <text evidence="3">The sequence shown here is derived from an EMBL/GenBank/DDBJ whole genome shotgun (WGS) entry which is preliminary data.</text>
</comment>
<dbReference type="eggNOG" id="COG3668">
    <property type="taxonomic scope" value="Bacteria"/>
</dbReference>
<dbReference type="AlphaFoldDB" id="M7NUB4"/>
<dbReference type="SUPFAM" id="SSF143011">
    <property type="entry name" value="RelE-like"/>
    <property type="match status" value="1"/>
</dbReference>
<dbReference type="Proteomes" id="UP000011910">
    <property type="component" value="Unassembled WGS sequence"/>
</dbReference>
<dbReference type="STRING" id="1279009.ADICEAN_02786"/>
<reference evidence="3 4" key="1">
    <citation type="journal article" date="2013" name="Genome Announc.">
        <title>Draft Genome Sequence of Cesiribacter andamanensis Strain AMV16T, Isolated from a Soil Sample from a Mud Volcano in the Andaman Islands, India.</title>
        <authorList>
            <person name="Shivaji S."/>
            <person name="Ara S."/>
            <person name="Begum Z."/>
            <person name="Srinivas T.N."/>
            <person name="Singh A."/>
            <person name="Kumar Pinnaka A."/>
        </authorList>
    </citation>
    <scope>NUCLEOTIDE SEQUENCE [LARGE SCALE GENOMIC DNA]</scope>
    <source>
        <strain evidence="3 4">AMV16</strain>
    </source>
</reference>
<organism evidence="3 4">
    <name type="scientific">Cesiribacter andamanensis AMV16</name>
    <dbReference type="NCBI Taxonomy" id="1279009"/>
    <lineage>
        <taxon>Bacteria</taxon>
        <taxon>Pseudomonadati</taxon>
        <taxon>Bacteroidota</taxon>
        <taxon>Cytophagia</taxon>
        <taxon>Cytophagales</taxon>
        <taxon>Cesiribacteraceae</taxon>
        <taxon>Cesiribacter</taxon>
    </lineage>
</organism>
<keyword evidence="4" id="KW-1185">Reference proteome</keyword>
<evidence type="ECO:0000256" key="1">
    <source>
        <dbReference type="ARBA" id="ARBA00006226"/>
    </source>
</evidence>
<accession>M7NUB4</accession>
<dbReference type="EMBL" id="AODQ01000074">
    <property type="protein sequence ID" value="EMR02079.1"/>
    <property type="molecule type" value="Genomic_DNA"/>
</dbReference>
<dbReference type="InterPro" id="IPR007712">
    <property type="entry name" value="RelE/ParE_toxin"/>
</dbReference>
<dbReference type="PANTHER" id="PTHR33755">
    <property type="entry name" value="TOXIN PARE1-RELATED"/>
    <property type="match status" value="1"/>
</dbReference>